<sequence>MMNSLKRRIRGQKGMEFALIHLILLIGVGAYQTIEVFLNISLYSEHVLFGLTSHSFVASILFFWSLISMFWVLSLRVLDWAHRTSLFTFKNAIFGSVVLLFGVPIGVSIQIYSVMSFNTVLSSITEALLITTIISFAIGISGKFRKTA</sequence>
<evidence type="ECO:0000256" key="1">
    <source>
        <dbReference type="SAM" id="Phobius"/>
    </source>
</evidence>
<name>A0ABT8E8R0_9BACL</name>
<protein>
    <recommendedName>
        <fullName evidence="4">Regulatory protein YrvL</fullName>
    </recommendedName>
</protein>
<feature type="transmembrane region" description="Helical" evidence="1">
    <location>
        <begin position="54"/>
        <end position="73"/>
    </location>
</feature>
<feature type="transmembrane region" description="Helical" evidence="1">
    <location>
        <begin position="120"/>
        <end position="140"/>
    </location>
</feature>
<keyword evidence="1" id="KW-0472">Membrane</keyword>
<evidence type="ECO:0008006" key="4">
    <source>
        <dbReference type="Google" id="ProtNLM"/>
    </source>
</evidence>
<dbReference type="Proteomes" id="UP001168694">
    <property type="component" value="Unassembled WGS sequence"/>
</dbReference>
<keyword evidence="1" id="KW-0812">Transmembrane</keyword>
<evidence type="ECO:0000313" key="2">
    <source>
        <dbReference type="EMBL" id="MDN4074296.1"/>
    </source>
</evidence>
<dbReference type="EMBL" id="JAUHLN010000002">
    <property type="protein sequence ID" value="MDN4074296.1"/>
    <property type="molecule type" value="Genomic_DNA"/>
</dbReference>
<proteinExistence type="predicted"/>
<keyword evidence="3" id="KW-1185">Reference proteome</keyword>
<feature type="transmembrane region" description="Helical" evidence="1">
    <location>
        <begin position="93"/>
        <end position="114"/>
    </location>
</feature>
<comment type="caution">
    <text evidence="2">The sequence shown here is derived from an EMBL/GenBank/DDBJ whole genome shotgun (WGS) entry which is preliminary data.</text>
</comment>
<keyword evidence="1" id="KW-1133">Transmembrane helix</keyword>
<evidence type="ECO:0000313" key="3">
    <source>
        <dbReference type="Proteomes" id="UP001168694"/>
    </source>
</evidence>
<organism evidence="2 3">
    <name type="scientific">Fictibacillus terranigra</name>
    <dbReference type="NCBI Taxonomy" id="3058424"/>
    <lineage>
        <taxon>Bacteria</taxon>
        <taxon>Bacillati</taxon>
        <taxon>Bacillota</taxon>
        <taxon>Bacilli</taxon>
        <taxon>Bacillales</taxon>
        <taxon>Fictibacillaceae</taxon>
        <taxon>Fictibacillus</taxon>
    </lineage>
</organism>
<accession>A0ABT8E8R0</accession>
<gene>
    <name evidence="2" type="ORF">QYF49_14990</name>
</gene>
<dbReference type="RefSeq" id="WP_290400362.1">
    <property type="nucleotide sequence ID" value="NZ_JAUHLN010000002.1"/>
</dbReference>
<reference evidence="2" key="1">
    <citation type="submission" date="2023-06" db="EMBL/GenBank/DDBJ databases">
        <title>Draft Genome Sequences of Representative Paenibacillus Polymyxa, Bacillus cereus, Fictibacillus sp., and Brevibacillus agri Strains Isolated from Amazonian Dark Earth.</title>
        <authorList>
            <person name="Pellegrinetti T.A."/>
            <person name="Cunha I.C.M."/>
            <person name="Chaves M.G."/>
            <person name="Freitas A.S."/>
            <person name="Silva A.V.R."/>
            <person name="Tsai S.M."/>
            <person name="Mendes L.W."/>
        </authorList>
    </citation>
    <scope>NUCLEOTIDE SEQUENCE</scope>
    <source>
        <strain evidence="2">CENA-BCM004</strain>
    </source>
</reference>